<dbReference type="GO" id="GO:0042760">
    <property type="term" value="P:very long-chain fatty acid catabolic process"/>
    <property type="evidence" value="ECO:0007669"/>
    <property type="project" value="TreeGrafter"/>
</dbReference>
<dbReference type="GO" id="GO:0016887">
    <property type="term" value="F:ATP hydrolysis activity"/>
    <property type="evidence" value="ECO:0007669"/>
    <property type="project" value="InterPro"/>
</dbReference>
<evidence type="ECO:0000313" key="13">
    <source>
        <dbReference type="Proteomes" id="UP000274922"/>
    </source>
</evidence>
<dbReference type="EMBL" id="ML014124">
    <property type="protein sequence ID" value="RKP03347.1"/>
    <property type="molecule type" value="Genomic_DNA"/>
</dbReference>
<dbReference type="GO" id="GO:0005524">
    <property type="term" value="F:ATP binding"/>
    <property type="evidence" value="ECO:0007669"/>
    <property type="project" value="UniProtKB-KW"/>
</dbReference>
<keyword evidence="7 9" id="KW-0472">Membrane</keyword>
<dbReference type="InterPro" id="IPR017871">
    <property type="entry name" value="ABC_transporter-like_CS"/>
</dbReference>
<evidence type="ECO:0000256" key="3">
    <source>
        <dbReference type="ARBA" id="ARBA00022692"/>
    </source>
</evidence>
<evidence type="ECO:0000256" key="4">
    <source>
        <dbReference type="ARBA" id="ARBA00022741"/>
    </source>
</evidence>
<accession>A0A4P9XD04</accession>
<evidence type="ECO:0000259" key="10">
    <source>
        <dbReference type="PROSITE" id="PS50893"/>
    </source>
</evidence>
<keyword evidence="6 9" id="KW-1133">Transmembrane helix</keyword>
<proteinExistence type="inferred from homology"/>
<evidence type="ECO:0000256" key="5">
    <source>
        <dbReference type="ARBA" id="ARBA00022840"/>
    </source>
</evidence>
<dbReference type="InterPro" id="IPR050835">
    <property type="entry name" value="ABC_transporter_sub-D"/>
</dbReference>
<name>A0A4P9XD04_9FUNG</name>
<evidence type="ECO:0000256" key="7">
    <source>
        <dbReference type="ARBA" id="ARBA00023136"/>
    </source>
</evidence>
<dbReference type="InterPro" id="IPR003439">
    <property type="entry name" value="ABC_transporter-like_ATP-bd"/>
</dbReference>
<keyword evidence="8" id="KW-0175">Coiled coil</keyword>
<dbReference type="Pfam" id="PF00005">
    <property type="entry name" value="ABC_tran"/>
    <property type="match status" value="1"/>
</dbReference>
<keyword evidence="3 9" id="KW-0812">Transmembrane</keyword>
<evidence type="ECO:0000313" key="12">
    <source>
        <dbReference type="EMBL" id="RKP03347.1"/>
    </source>
</evidence>
<reference evidence="13" key="1">
    <citation type="journal article" date="2018" name="Nat. Microbiol.">
        <title>Leveraging single-cell genomics to expand the fungal tree of life.</title>
        <authorList>
            <person name="Ahrendt S.R."/>
            <person name="Quandt C.A."/>
            <person name="Ciobanu D."/>
            <person name="Clum A."/>
            <person name="Salamov A."/>
            <person name="Andreopoulos B."/>
            <person name="Cheng J.F."/>
            <person name="Woyke T."/>
            <person name="Pelin A."/>
            <person name="Henrissat B."/>
            <person name="Reynolds N.K."/>
            <person name="Benny G.L."/>
            <person name="Smith M.E."/>
            <person name="James T.Y."/>
            <person name="Grigoriev I.V."/>
        </authorList>
    </citation>
    <scope>NUCLEOTIDE SEQUENCE [LARGE SCALE GENOMIC DNA]</scope>
    <source>
        <strain evidence="13">ATCC 52028</strain>
    </source>
</reference>
<dbReference type="GO" id="GO:0006635">
    <property type="term" value="P:fatty acid beta-oxidation"/>
    <property type="evidence" value="ECO:0007669"/>
    <property type="project" value="TreeGrafter"/>
</dbReference>
<dbReference type="PROSITE" id="PS50929">
    <property type="entry name" value="ABC_TM1F"/>
    <property type="match status" value="1"/>
</dbReference>
<evidence type="ECO:0008006" key="14">
    <source>
        <dbReference type="Google" id="ProtNLM"/>
    </source>
</evidence>
<dbReference type="GO" id="GO:0005324">
    <property type="term" value="F:long-chain fatty acid transmembrane transporter activity"/>
    <property type="evidence" value="ECO:0007669"/>
    <property type="project" value="TreeGrafter"/>
</dbReference>
<feature type="transmembrane region" description="Helical" evidence="9">
    <location>
        <begin position="129"/>
        <end position="149"/>
    </location>
</feature>
<evidence type="ECO:0000259" key="11">
    <source>
        <dbReference type="PROSITE" id="PS50929"/>
    </source>
</evidence>
<feature type="domain" description="ABC transporter" evidence="10">
    <location>
        <begin position="453"/>
        <end position="682"/>
    </location>
</feature>
<dbReference type="GO" id="GO:0140359">
    <property type="term" value="F:ABC-type transporter activity"/>
    <property type="evidence" value="ECO:0007669"/>
    <property type="project" value="InterPro"/>
</dbReference>
<feature type="transmembrane region" description="Helical" evidence="9">
    <location>
        <begin position="88"/>
        <end position="109"/>
    </location>
</feature>
<keyword evidence="5" id="KW-0067">ATP-binding</keyword>
<organism evidence="12 13">
    <name type="scientific">Caulochytrium protostelioides</name>
    <dbReference type="NCBI Taxonomy" id="1555241"/>
    <lineage>
        <taxon>Eukaryota</taxon>
        <taxon>Fungi</taxon>
        <taxon>Fungi incertae sedis</taxon>
        <taxon>Chytridiomycota</taxon>
        <taxon>Chytridiomycota incertae sedis</taxon>
        <taxon>Chytridiomycetes</taxon>
        <taxon>Caulochytriales</taxon>
        <taxon>Caulochytriaceae</taxon>
        <taxon>Caulochytrium</taxon>
    </lineage>
</organism>
<dbReference type="STRING" id="1555241.A0A4P9XD04"/>
<dbReference type="InterPro" id="IPR036640">
    <property type="entry name" value="ABC1_TM_sf"/>
</dbReference>
<evidence type="ECO:0000256" key="6">
    <source>
        <dbReference type="ARBA" id="ARBA00022989"/>
    </source>
</evidence>
<feature type="coiled-coil region" evidence="8">
    <location>
        <begin position="679"/>
        <end position="709"/>
    </location>
</feature>
<dbReference type="Pfam" id="PF06472">
    <property type="entry name" value="ABC_membrane_2"/>
    <property type="match status" value="1"/>
</dbReference>
<dbReference type="OrthoDB" id="422637at2759"/>
<dbReference type="CDD" id="cd03223">
    <property type="entry name" value="ABCD_peroxisomal_ALDP"/>
    <property type="match status" value="1"/>
</dbReference>
<dbReference type="SUPFAM" id="SSF90123">
    <property type="entry name" value="ABC transporter transmembrane region"/>
    <property type="match status" value="1"/>
</dbReference>
<gene>
    <name evidence="12" type="ORF">CXG81DRAFT_9682</name>
</gene>
<dbReference type="Gene3D" id="1.20.1560.10">
    <property type="entry name" value="ABC transporter type 1, transmembrane domain"/>
    <property type="match status" value="1"/>
</dbReference>
<protein>
    <recommendedName>
        <fullName evidence="14">ABC transporter domain-containing protein</fullName>
    </recommendedName>
</protein>
<dbReference type="PROSITE" id="PS00211">
    <property type="entry name" value="ABC_TRANSPORTER_1"/>
    <property type="match status" value="1"/>
</dbReference>
<dbReference type="AlphaFoldDB" id="A0A4P9XD04"/>
<dbReference type="Proteomes" id="UP000274922">
    <property type="component" value="Unassembled WGS sequence"/>
</dbReference>
<feature type="transmembrane region" description="Helical" evidence="9">
    <location>
        <begin position="232"/>
        <end position="250"/>
    </location>
</feature>
<dbReference type="PANTHER" id="PTHR11384:SF67">
    <property type="entry name" value="ATP-BINDING CASSETTE SUB-FAMILY D MEMBER 1"/>
    <property type="match status" value="1"/>
</dbReference>
<dbReference type="InterPro" id="IPR011527">
    <property type="entry name" value="ABC1_TM_dom"/>
</dbReference>
<dbReference type="InterPro" id="IPR003593">
    <property type="entry name" value="AAA+_ATPase"/>
</dbReference>
<comment type="similarity">
    <text evidence="1">Belongs to the ABC transporter superfamily. ABCD family. Peroxisomal fatty acyl CoA transporter (TC 3.A.1.203) subfamily.</text>
</comment>
<keyword evidence="2" id="KW-0813">Transport</keyword>
<evidence type="ECO:0000256" key="1">
    <source>
        <dbReference type="ARBA" id="ARBA00008575"/>
    </source>
</evidence>
<keyword evidence="13" id="KW-1185">Reference proteome</keyword>
<evidence type="ECO:0000256" key="9">
    <source>
        <dbReference type="SAM" id="Phobius"/>
    </source>
</evidence>
<dbReference type="GO" id="GO:0015910">
    <property type="term" value="P:long-chain fatty acid import into peroxisome"/>
    <property type="evidence" value="ECO:0007669"/>
    <property type="project" value="TreeGrafter"/>
</dbReference>
<dbReference type="PROSITE" id="PS50893">
    <property type="entry name" value="ABC_TRANSPORTER_2"/>
    <property type="match status" value="1"/>
</dbReference>
<evidence type="ECO:0000256" key="2">
    <source>
        <dbReference type="ARBA" id="ARBA00022448"/>
    </source>
</evidence>
<feature type="domain" description="ABC transmembrane type-1" evidence="11">
    <location>
        <begin position="90"/>
        <end position="324"/>
    </location>
</feature>
<dbReference type="GO" id="GO:0007031">
    <property type="term" value="P:peroxisome organization"/>
    <property type="evidence" value="ECO:0007669"/>
    <property type="project" value="TreeGrafter"/>
</dbReference>
<evidence type="ECO:0000256" key="8">
    <source>
        <dbReference type="SAM" id="Coils"/>
    </source>
</evidence>
<dbReference type="InterPro" id="IPR027417">
    <property type="entry name" value="P-loop_NTPase"/>
</dbReference>
<dbReference type="GO" id="GO:0005778">
    <property type="term" value="C:peroxisomal membrane"/>
    <property type="evidence" value="ECO:0007669"/>
    <property type="project" value="TreeGrafter"/>
</dbReference>
<dbReference type="PANTHER" id="PTHR11384">
    <property type="entry name" value="ATP-BINDING CASSETTE, SUB-FAMILY D MEMBER"/>
    <property type="match status" value="1"/>
</dbReference>
<sequence>MYIQYRHGAQVAQLKDQLRTRVLGQRTADAASLGGIDPAAKRPIQGGQPARVIDTKESKVKVDRRFLEQLRYIIRICIPRWRHKTTGLLVLHTVFLVLRTYMSVVVARLDGRLVKDLVNADGRSFLRGLLYWFAIAVPATYTNSMIRYLQSKLGIAFRTSLTKHVHCLYMENNTYYKALNLDKRIDGADQLITTDLNRFCTALAGLYSNLGKPLLDLIIFNYQLARSVGVRGMWLLVVNYLVTASLLRAVTPSFGALAAKEAKFEGDFRSAHSRLITNAEEVAFYNGADRERSILDRTYQRLIKHINSIYKIRIGYNMFEDFLIKYSWSAVGLLIASIPVFLPDWAGGRTKREAARLPRAAAAAAAASAATSVRTQGFITNKRLLMSLADAGGRVMYSYKELSELAGYTFRVYNMMIVLEDLRHDRYAVTGADAHAFRLDRIKGVMAVDNQTIKFARIPIVTPSGETCLVKDLSFEVKPGDHLMVTGPNGAGKSAILRVLAGIWPQFAGTLVRPAFGLEHVLSIPQRPYLTLGSLRDQVIYPDTCDAMRAKGKTDADLEAILKLVYLDYILPREGGWDTVKEWKDVFSGGEKQRVQLARLFYHRPTFAVLDEATSAVSSDVEALLYEHAKDAGTTLVTISHRPSLFKYHQLLLRVGETDAAAGELDWELTRIGSEDTTGHDLEAQIAELEKQLQKADAQKARLDAINRELRLVADAKPDVAAASSIRRTLL</sequence>
<keyword evidence="4" id="KW-0547">Nucleotide-binding</keyword>
<dbReference type="Gene3D" id="3.40.50.300">
    <property type="entry name" value="P-loop containing nucleotide triphosphate hydrolases"/>
    <property type="match status" value="1"/>
</dbReference>
<dbReference type="SMART" id="SM00382">
    <property type="entry name" value="AAA"/>
    <property type="match status" value="1"/>
</dbReference>
<dbReference type="SUPFAM" id="SSF52540">
    <property type="entry name" value="P-loop containing nucleoside triphosphate hydrolases"/>
    <property type="match status" value="1"/>
</dbReference>